<dbReference type="InterPro" id="IPR039418">
    <property type="entry name" value="LexA-like"/>
</dbReference>
<dbReference type="GO" id="GO:0003677">
    <property type="term" value="F:DNA binding"/>
    <property type="evidence" value="ECO:0007669"/>
    <property type="project" value="UniProtKB-KW"/>
</dbReference>
<dbReference type="RefSeq" id="WP_121963033.1">
    <property type="nucleotide sequence ID" value="NZ_QSIP01000005.1"/>
</dbReference>
<organism evidence="5 6">
    <name type="scientific">Parabacteroides distasonis</name>
    <dbReference type="NCBI Taxonomy" id="823"/>
    <lineage>
        <taxon>Bacteria</taxon>
        <taxon>Pseudomonadati</taxon>
        <taxon>Bacteroidota</taxon>
        <taxon>Bacteroidia</taxon>
        <taxon>Bacteroidales</taxon>
        <taxon>Tannerellaceae</taxon>
        <taxon>Parabacteroides</taxon>
    </lineage>
</organism>
<dbReference type="InterPro" id="IPR036286">
    <property type="entry name" value="LexA/Signal_pep-like_sf"/>
</dbReference>
<dbReference type="EMBL" id="WKLT01000006">
    <property type="protein sequence ID" value="MRY57872.1"/>
    <property type="molecule type" value="Genomic_DNA"/>
</dbReference>
<proteinExistence type="predicted"/>
<name>A0A5Q8BFV9_PARDI</name>
<reference evidence="5 6" key="1">
    <citation type="journal article" date="2019" name="Nat. Med.">
        <title>A library of human gut bacterial isolates paired with longitudinal multiomics data enables mechanistic microbiome research.</title>
        <authorList>
            <person name="Poyet M."/>
            <person name="Groussin M."/>
            <person name="Gibbons S.M."/>
            <person name="Avila-Pacheco J."/>
            <person name="Jiang X."/>
            <person name="Kearney S.M."/>
            <person name="Perrotta A.R."/>
            <person name="Berdy B."/>
            <person name="Zhao S."/>
            <person name="Lieberman T.D."/>
            <person name="Swanson P.K."/>
            <person name="Smith M."/>
            <person name="Roesemann S."/>
            <person name="Alexander J.E."/>
            <person name="Rich S.A."/>
            <person name="Livny J."/>
            <person name="Vlamakis H."/>
            <person name="Clish C."/>
            <person name="Bullock K."/>
            <person name="Deik A."/>
            <person name="Scott J."/>
            <person name="Pierce K.A."/>
            <person name="Xavier R.J."/>
            <person name="Alm E.J."/>
        </authorList>
    </citation>
    <scope>NUCLEOTIDE SEQUENCE [LARGE SCALE GENOMIC DNA]</scope>
    <source>
        <strain evidence="5 6">BIOML-A41</strain>
    </source>
</reference>
<keyword evidence="1" id="KW-0805">Transcription regulation</keyword>
<evidence type="ECO:0000256" key="1">
    <source>
        <dbReference type="ARBA" id="ARBA00023015"/>
    </source>
</evidence>
<dbReference type="Gene3D" id="2.10.109.10">
    <property type="entry name" value="Umud Fragment, subunit A"/>
    <property type="match status" value="1"/>
</dbReference>
<evidence type="ECO:0000313" key="6">
    <source>
        <dbReference type="Proteomes" id="UP000463337"/>
    </source>
</evidence>
<keyword evidence="3" id="KW-0804">Transcription</keyword>
<dbReference type="Pfam" id="PF00717">
    <property type="entry name" value="Peptidase_S24"/>
    <property type="match status" value="1"/>
</dbReference>
<evidence type="ECO:0000259" key="4">
    <source>
        <dbReference type="Pfam" id="PF00717"/>
    </source>
</evidence>
<protein>
    <recommendedName>
        <fullName evidence="4">Peptidase S24/S26A/S26B/S26C domain-containing protein</fullName>
    </recommendedName>
</protein>
<keyword evidence="2" id="KW-0238">DNA-binding</keyword>
<evidence type="ECO:0000256" key="2">
    <source>
        <dbReference type="ARBA" id="ARBA00023125"/>
    </source>
</evidence>
<evidence type="ECO:0000256" key="3">
    <source>
        <dbReference type="ARBA" id="ARBA00023163"/>
    </source>
</evidence>
<dbReference type="AlphaFoldDB" id="A0A5Q8BFV9"/>
<feature type="domain" description="Peptidase S24/S26A/S26B/S26C" evidence="4">
    <location>
        <begin position="114"/>
        <end position="187"/>
    </location>
</feature>
<gene>
    <name evidence="5" type="ORF">GKD59_08100</name>
</gene>
<accession>A0A5Q8BFV9</accession>
<dbReference type="InterPro" id="IPR015927">
    <property type="entry name" value="Peptidase_S24_S26A/B/C"/>
</dbReference>
<dbReference type="CDD" id="cd06529">
    <property type="entry name" value="S24_LexA-like"/>
    <property type="match status" value="1"/>
</dbReference>
<dbReference type="PANTHER" id="PTHR40661:SF1">
    <property type="entry name" value="HTH CRO_C1-TYPE DOMAIN-CONTAINING PROTEIN"/>
    <property type="match status" value="1"/>
</dbReference>
<dbReference type="SUPFAM" id="SSF51306">
    <property type="entry name" value="LexA/Signal peptidase"/>
    <property type="match status" value="1"/>
</dbReference>
<evidence type="ECO:0000313" key="5">
    <source>
        <dbReference type="EMBL" id="MRY57872.1"/>
    </source>
</evidence>
<comment type="caution">
    <text evidence="5">The sequence shown here is derived from an EMBL/GenBank/DDBJ whole genome shotgun (WGS) entry which is preliminary data.</text>
</comment>
<dbReference type="PANTHER" id="PTHR40661">
    <property type="match status" value="1"/>
</dbReference>
<dbReference type="Proteomes" id="UP000463337">
    <property type="component" value="Unassembled WGS sequence"/>
</dbReference>
<sequence length="218" mass="24855">MAKQEVSQLRDRVKAFILSKGLSVRAFEASVGLPNGSVAQYSDSTSKETLKKISEVYTDFDIDYIISGRNKDVDTNIYNDRQPILDIRVCAGNGIGLEGDENKITEWVSIPAFKGCRGIMVFGDSMYDKYKSGDIIFVRRIESRDDIDYGQCYVVITQEDRYIKNLYESSKGDGYITMVSYNMELNPDGRRKFPDRDIAKSEILFLYKVAGKLRRNQL</sequence>